<dbReference type="PANTHER" id="PTHR12307:SF2">
    <property type="entry name" value="PROTEIN PHOSPHATASE 1 REGULATORY SUBUNIT 3A"/>
    <property type="match status" value="1"/>
</dbReference>
<dbReference type="Gene3D" id="2.60.40.2440">
    <property type="entry name" value="Carbohydrate binding type-21 domain"/>
    <property type="match status" value="1"/>
</dbReference>
<keyword evidence="4" id="KW-1185">Reference proteome</keyword>
<dbReference type="GO" id="GO:0008157">
    <property type="term" value="F:protein phosphatase 1 binding"/>
    <property type="evidence" value="ECO:0007669"/>
    <property type="project" value="TreeGrafter"/>
</dbReference>
<evidence type="ECO:0000259" key="2">
    <source>
        <dbReference type="PROSITE" id="PS51159"/>
    </source>
</evidence>
<dbReference type="GO" id="GO:2001069">
    <property type="term" value="F:glycogen binding"/>
    <property type="evidence" value="ECO:0007669"/>
    <property type="project" value="TreeGrafter"/>
</dbReference>
<dbReference type="Pfam" id="PF03370">
    <property type="entry name" value="CBM_21"/>
    <property type="match status" value="1"/>
</dbReference>
<dbReference type="InterPro" id="IPR005036">
    <property type="entry name" value="CBM21_dom"/>
</dbReference>
<dbReference type="AlphaFoldDB" id="A0AAV7SIC1"/>
<feature type="domain" description="CBM21" evidence="2">
    <location>
        <begin position="123"/>
        <end position="231"/>
    </location>
</feature>
<reference evidence="3" key="1">
    <citation type="journal article" date="2022" name="bioRxiv">
        <title>Sequencing and chromosome-scale assembly of the giantPleurodeles waltlgenome.</title>
        <authorList>
            <person name="Brown T."/>
            <person name="Elewa A."/>
            <person name="Iarovenko S."/>
            <person name="Subramanian E."/>
            <person name="Araus A.J."/>
            <person name="Petzold A."/>
            <person name="Susuki M."/>
            <person name="Suzuki K.-i.T."/>
            <person name="Hayashi T."/>
            <person name="Toyoda A."/>
            <person name="Oliveira C."/>
            <person name="Osipova E."/>
            <person name="Leigh N.D."/>
            <person name="Simon A."/>
            <person name="Yun M.H."/>
        </authorList>
    </citation>
    <scope>NUCLEOTIDE SEQUENCE</scope>
    <source>
        <strain evidence="3">20211129_DDA</strain>
        <tissue evidence="3">Liver</tissue>
    </source>
</reference>
<dbReference type="InterPro" id="IPR050782">
    <property type="entry name" value="PP1_regulatory_subunit_3"/>
</dbReference>
<protein>
    <recommendedName>
        <fullName evidence="2">CBM21 domain-containing protein</fullName>
    </recommendedName>
</protein>
<evidence type="ECO:0000256" key="1">
    <source>
        <dbReference type="SAM" id="MobiDB-lite"/>
    </source>
</evidence>
<sequence length="262" mass="29537">MEPSEETSPLAGDNFLEVPTSNEACEDEEEVKATFKPRFSPLPRRRSSVSSDDAESEAPSSVARKVSFADAFGLDLVSVKEFDTWEITTTSQNDTFEDELKLVDEFYLLSRFEVPSREEVLQKVHTQKVLLEAIEFLPGSASLSGIIRVLNVSFAKLVFVRMTLDDWLSYYDILAEYVPNSCDGETDQFSFRISLVPPYLKDGAKIEFCIRYETSAGTFWANNHGNNYQLSCHKKEAAVVADKESEDISDAFKKSCLKTSQR</sequence>
<dbReference type="PROSITE" id="PS51159">
    <property type="entry name" value="CBM21"/>
    <property type="match status" value="1"/>
</dbReference>
<accession>A0AAV7SIC1</accession>
<feature type="region of interest" description="Disordered" evidence="1">
    <location>
        <begin position="1"/>
        <end position="56"/>
    </location>
</feature>
<dbReference type="CDD" id="cd22255">
    <property type="entry name" value="PBD_PPP1R3A"/>
    <property type="match status" value="1"/>
</dbReference>
<evidence type="ECO:0000313" key="4">
    <source>
        <dbReference type="Proteomes" id="UP001066276"/>
    </source>
</evidence>
<dbReference type="Proteomes" id="UP001066276">
    <property type="component" value="Chromosome 4_2"/>
</dbReference>
<name>A0AAV7SIC1_PLEWA</name>
<gene>
    <name evidence="3" type="ORF">NDU88_004280</name>
</gene>
<dbReference type="GO" id="GO:0000164">
    <property type="term" value="C:protein phosphatase type 1 complex"/>
    <property type="evidence" value="ECO:0007669"/>
    <property type="project" value="TreeGrafter"/>
</dbReference>
<proteinExistence type="predicted"/>
<dbReference type="EMBL" id="JANPWB010000008">
    <property type="protein sequence ID" value="KAJ1163828.1"/>
    <property type="molecule type" value="Genomic_DNA"/>
</dbReference>
<evidence type="ECO:0000313" key="3">
    <source>
        <dbReference type="EMBL" id="KAJ1163828.1"/>
    </source>
</evidence>
<comment type="caution">
    <text evidence="3">The sequence shown here is derived from an EMBL/GenBank/DDBJ whole genome shotgun (WGS) entry which is preliminary data.</text>
</comment>
<dbReference type="InterPro" id="IPR038175">
    <property type="entry name" value="CBM21_dom_sf"/>
</dbReference>
<organism evidence="3 4">
    <name type="scientific">Pleurodeles waltl</name>
    <name type="common">Iberian ribbed newt</name>
    <dbReference type="NCBI Taxonomy" id="8319"/>
    <lineage>
        <taxon>Eukaryota</taxon>
        <taxon>Metazoa</taxon>
        <taxon>Chordata</taxon>
        <taxon>Craniata</taxon>
        <taxon>Vertebrata</taxon>
        <taxon>Euteleostomi</taxon>
        <taxon>Amphibia</taxon>
        <taxon>Batrachia</taxon>
        <taxon>Caudata</taxon>
        <taxon>Salamandroidea</taxon>
        <taxon>Salamandridae</taxon>
        <taxon>Pleurodelinae</taxon>
        <taxon>Pleurodeles</taxon>
    </lineage>
</organism>
<dbReference type="GO" id="GO:0005979">
    <property type="term" value="P:regulation of glycogen biosynthetic process"/>
    <property type="evidence" value="ECO:0007669"/>
    <property type="project" value="TreeGrafter"/>
</dbReference>
<dbReference type="PANTHER" id="PTHR12307">
    <property type="entry name" value="PROTEIN PHOSPHATASE 1 REGULATORY SUBUNIT"/>
    <property type="match status" value="1"/>
</dbReference>